<dbReference type="InterPro" id="IPR036188">
    <property type="entry name" value="FAD/NAD-bd_sf"/>
</dbReference>
<keyword evidence="9 13" id="KW-0560">Oxidoreductase</keyword>
<organism evidence="13 14">
    <name type="scientific">Clostridium botulinum B2 450</name>
    <dbReference type="NCBI Taxonomy" id="1379739"/>
    <lineage>
        <taxon>Bacteria</taxon>
        <taxon>Bacillati</taxon>
        <taxon>Bacillota</taxon>
        <taxon>Clostridia</taxon>
        <taxon>Eubacteriales</taxon>
        <taxon>Clostridiaceae</taxon>
        <taxon>Clostridium</taxon>
    </lineage>
</organism>
<dbReference type="PATRIC" id="fig|1379739.3.peg.1864"/>
<dbReference type="RefSeq" id="WP_003486580.1">
    <property type="nucleotide sequence ID" value="NZ_JXSU01000007.1"/>
</dbReference>
<evidence type="ECO:0000256" key="7">
    <source>
        <dbReference type="ARBA" id="ARBA00022642"/>
    </source>
</evidence>
<accession>A0A0D1AK20</accession>
<evidence type="ECO:0000256" key="4">
    <source>
        <dbReference type="ARBA" id="ARBA00012173"/>
    </source>
</evidence>
<evidence type="ECO:0000256" key="3">
    <source>
        <dbReference type="ARBA" id="ARBA00008562"/>
    </source>
</evidence>
<keyword evidence="6" id="KW-0285">Flavoprotein</keyword>
<comment type="catalytic activity">
    <reaction evidence="11">
        <text>L-aspartate + O2 = iminosuccinate + H2O2</text>
        <dbReference type="Rhea" id="RHEA:25876"/>
        <dbReference type="ChEBI" id="CHEBI:15379"/>
        <dbReference type="ChEBI" id="CHEBI:16240"/>
        <dbReference type="ChEBI" id="CHEBI:29991"/>
        <dbReference type="ChEBI" id="CHEBI:77875"/>
        <dbReference type="EC" id="1.4.3.16"/>
    </reaction>
    <physiologicalReaction direction="left-to-right" evidence="11">
        <dbReference type="Rhea" id="RHEA:25877"/>
    </physiologicalReaction>
</comment>
<dbReference type="UniPathway" id="UPA00253">
    <property type="reaction ID" value="UER00326"/>
</dbReference>
<name>A0A0D1AK20_CLOBO</name>
<evidence type="ECO:0000256" key="2">
    <source>
        <dbReference type="ARBA" id="ARBA00004950"/>
    </source>
</evidence>
<dbReference type="GO" id="GO:0008734">
    <property type="term" value="F:L-aspartate oxidase activity"/>
    <property type="evidence" value="ECO:0007669"/>
    <property type="project" value="UniProtKB-EC"/>
</dbReference>
<evidence type="ECO:0000256" key="6">
    <source>
        <dbReference type="ARBA" id="ARBA00022630"/>
    </source>
</evidence>
<dbReference type="Pfam" id="PF00890">
    <property type="entry name" value="FAD_binding_2"/>
    <property type="match status" value="1"/>
</dbReference>
<evidence type="ECO:0000313" key="14">
    <source>
        <dbReference type="Proteomes" id="UP000032250"/>
    </source>
</evidence>
<evidence type="ECO:0000256" key="11">
    <source>
        <dbReference type="ARBA" id="ARBA00048305"/>
    </source>
</evidence>
<feature type="domain" description="FAD-dependent oxidoreductase 2 FAD-binding" evidence="12">
    <location>
        <begin position="6"/>
        <end position="369"/>
    </location>
</feature>
<dbReference type="PRINTS" id="PR00368">
    <property type="entry name" value="FADPNR"/>
</dbReference>
<dbReference type="AlphaFoldDB" id="A0A0D1AK20"/>
<dbReference type="Gene3D" id="3.50.50.60">
    <property type="entry name" value="FAD/NAD(P)-binding domain"/>
    <property type="match status" value="1"/>
</dbReference>
<evidence type="ECO:0000313" key="13">
    <source>
        <dbReference type="EMBL" id="KIS23459.1"/>
    </source>
</evidence>
<dbReference type="InterPro" id="IPR003953">
    <property type="entry name" value="FAD-dep_OxRdtase_2_FAD-bd"/>
</dbReference>
<dbReference type="Proteomes" id="UP000032250">
    <property type="component" value="Unassembled WGS sequence"/>
</dbReference>
<dbReference type="SUPFAM" id="SSF51905">
    <property type="entry name" value="FAD/NAD(P)-binding domain"/>
    <property type="match status" value="1"/>
</dbReference>
<dbReference type="PANTHER" id="PTHR42716">
    <property type="entry name" value="L-ASPARTATE OXIDASE"/>
    <property type="match status" value="1"/>
</dbReference>
<protein>
    <recommendedName>
        <fullName evidence="5">L-aspartate oxidase</fullName>
        <ecNumber evidence="4">1.4.3.16</ecNumber>
    </recommendedName>
    <alternativeName>
        <fullName evidence="10">Quinolinate synthase B</fullName>
    </alternativeName>
</protein>
<proteinExistence type="inferred from homology"/>
<dbReference type="NCBIfam" id="NF004820">
    <property type="entry name" value="PRK06175.1"/>
    <property type="match status" value="1"/>
</dbReference>
<sequence length="433" mass="48457">MNIYADILIVGSGVAGLYSALNLRKDLKIVIISKGKLNECNTTLAQGGISVARNKDDINAFVEDTLKAGSYENNLCAVKTLAKESRENINKLQDMGFNLDKYEDQLSYTREGAHSINRIVHFKDCTGKKLEETLIKDTLKRSNITIIENCNLIDLIQNANTCFGGICLKNKEQINIYSKVTLLATGGIGGLFKNSTNEPIIAGDGIAIAIKNNIEIKNLDYIQFHPTAFFKTTVKERKFLISESVRGEGGKLLNSKGERFVNELLSRDIVTKYILEEERKTNSKNVYLDITFKPETFLKKRFPTIYENCLKNGINICKDTIPVSPAQHYFMGGIQVDLFGRTSMNCLYAFGEVSCTGVHGRNRLASNSLLEGLVFAKRGAEKINFEINNIELSNTKAYILEHNIGYYSLLNKKIITKSLLKLRSDLQNELVTC</sequence>
<dbReference type="InterPro" id="IPR005288">
    <property type="entry name" value="NadB"/>
</dbReference>
<evidence type="ECO:0000259" key="12">
    <source>
        <dbReference type="Pfam" id="PF00890"/>
    </source>
</evidence>
<dbReference type="OrthoDB" id="9806724at2"/>
<evidence type="ECO:0000256" key="5">
    <source>
        <dbReference type="ARBA" id="ARBA00021901"/>
    </source>
</evidence>
<dbReference type="GO" id="GO:0034628">
    <property type="term" value="P:'de novo' NAD+ biosynthetic process from L-aspartate"/>
    <property type="evidence" value="ECO:0007669"/>
    <property type="project" value="TreeGrafter"/>
</dbReference>
<dbReference type="HOGENOM" id="CLU_014312_3_1_9"/>
<comment type="pathway">
    <text evidence="2">Cofactor biosynthesis; NAD(+) biosynthesis; iminoaspartate from L-aspartate (oxidase route): step 1/1.</text>
</comment>
<dbReference type="EMBL" id="JXSU01000007">
    <property type="protein sequence ID" value="KIS23459.1"/>
    <property type="molecule type" value="Genomic_DNA"/>
</dbReference>
<keyword evidence="7" id="KW-0662">Pyridine nucleotide biosynthesis</keyword>
<reference evidence="13 14" key="1">
    <citation type="submission" date="2014-06" db="EMBL/GenBank/DDBJ databases">
        <title>Genome characterization of distinct group I Clostridium botulinum lineages.</title>
        <authorList>
            <person name="Giordani F."/>
            <person name="Anselmo A."/>
            <person name="Fillo S."/>
            <person name="Palozzi A.M."/>
            <person name="Fortunato A."/>
            <person name="Gentile B."/>
            <person name="Ciammaruconi A."/>
            <person name="Anniballi F."/>
            <person name="De Medici D."/>
            <person name="Lista F."/>
        </authorList>
    </citation>
    <scope>NUCLEOTIDE SEQUENCE [LARGE SCALE GENOMIC DNA]</scope>
    <source>
        <strain evidence="13 14">B2 450</strain>
    </source>
</reference>
<evidence type="ECO:0000256" key="10">
    <source>
        <dbReference type="ARBA" id="ARBA00030386"/>
    </source>
</evidence>
<comment type="caution">
    <text evidence="13">The sequence shown here is derived from an EMBL/GenBank/DDBJ whole genome shotgun (WGS) entry which is preliminary data.</text>
</comment>
<comment type="similarity">
    <text evidence="3">Belongs to the FAD-dependent oxidoreductase 2 family. NadB subfamily.</text>
</comment>
<keyword evidence="8" id="KW-0274">FAD</keyword>
<dbReference type="EC" id="1.4.3.16" evidence="4"/>
<dbReference type="GO" id="GO:0033765">
    <property type="term" value="F:steroid dehydrogenase activity, acting on the CH-CH group of donors"/>
    <property type="evidence" value="ECO:0007669"/>
    <property type="project" value="UniProtKB-ARBA"/>
</dbReference>
<dbReference type="FunFam" id="3.90.700.10:FF:000010">
    <property type="entry name" value="L-aspartate oxidase"/>
    <property type="match status" value="1"/>
</dbReference>
<dbReference type="InterPro" id="IPR027477">
    <property type="entry name" value="Succ_DH/fumarate_Rdtase_cat_sf"/>
</dbReference>
<evidence type="ECO:0000256" key="1">
    <source>
        <dbReference type="ARBA" id="ARBA00001974"/>
    </source>
</evidence>
<dbReference type="Gene3D" id="3.90.700.10">
    <property type="entry name" value="Succinate dehydrogenase/fumarate reductase flavoprotein, catalytic domain"/>
    <property type="match status" value="1"/>
</dbReference>
<dbReference type="SUPFAM" id="SSF56425">
    <property type="entry name" value="Succinate dehydrogenase/fumarate reductase flavoprotein, catalytic domain"/>
    <property type="match status" value="1"/>
</dbReference>
<evidence type="ECO:0000256" key="9">
    <source>
        <dbReference type="ARBA" id="ARBA00023002"/>
    </source>
</evidence>
<gene>
    <name evidence="13" type="ORF">N495_07595</name>
</gene>
<dbReference type="PANTHER" id="PTHR42716:SF2">
    <property type="entry name" value="L-ASPARTATE OXIDASE, CHLOROPLASTIC"/>
    <property type="match status" value="1"/>
</dbReference>
<comment type="cofactor">
    <cofactor evidence="1">
        <name>FAD</name>
        <dbReference type="ChEBI" id="CHEBI:57692"/>
    </cofactor>
</comment>
<evidence type="ECO:0000256" key="8">
    <source>
        <dbReference type="ARBA" id="ARBA00022827"/>
    </source>
</evidence>